<dbReference type="EMBL" id="LCNV01000044">
    <property type="protein sequence ID" value="KKU62729.1"/>
    <property type="molecule type" value="Genomic_DNA"/>
</dbReference>
<evidence type="ECO:0000256" key="1">
    <source>
        <dbReference type="SAM" id="Coils"/>
    </source>
</evidence>
<proteinExistence type="predicted"/>
<sequence>MRKEDLELLGFNFREAEKRLKQRLTLKEQEEREEIRQEKDKEKKIKENIPIIKKELFDVIRAVNVHVFQGSGRIEGWKRFKKRWKTVTPGYIDAGIGYEPEKTEYHMRNSEGLVLSVRGRYSYEFSLIYGSGVDKYSYPKFSDNLMILRGKAFSIYLSEDWEEIVNIAKQDLIDDIKKTTEE</sequence>
<evidence type="ECO:0000313" key="2">
    <source>
        <dbReference type="EMBL" id="KKU62729.1"/>
    </source>
</evidence>
<organism evidence="2 3">
    <name type="scientific">Candidatus Amesbacteria bacterium GW2011_GWA1_47_16</name>
    <dbReference type="NCBI Taxonomy" id="1618353"/>
    <lineage>
        <taxon>Bacteria</taxon>
        <taxon>Candidatus Amesiibacteriota</taxon>
    </lineage>
</organism>
<dbReference type="Proteomes" id="UP000034364">
    <property type="component" value="Unassembled WGS sequence"/>
</dbReference>
<evidence type="ECO:0000313" key="3">
    <source>
        <dbReference type="Proteomes" id="UP000034364"/>
    </source>
</evidence>
<accession>A0A0G1RZN5</accession>
<reference evidence="2 3" key="1">
    <citation type="journal article" date="2015" name="Nature">
        <title>rRNA introns, odd ribosomes, and small enigmatic genomes across a large radiation of phyla.</title>
        <authorList>
            <person name="Brown C.T."/>
            <person name="Hug L.A."/>
            <person name="Thomas B.C."/>
            <person name="Sharon I."/>
            <person name="Castelle C.J."/>
            <person name="Singh A."/>
            <person name="Wilkins M.J."/>
            <person name="Williams K.H."/>
            <person name="Banfield J.F."/>
        </authorList>
    </citation>
    <scope>NUCLEOTIDE SEQUENCE [LARGE SCALE GENOMIC DNA]</scope>
</reference>
<gene>
    <name evidence="2" type="ORF">UX87_C0044G0002</name>
</gene>
<dbReference type="AlphaFoldDB" id="A0A0G1RZN5"/>
<feature type="coiled-coil region" evidence="1">
    <location>
        <begin position="13"/>
        <end position="48"/>
    </location>
</feature>
<name>A0A0G1RZN5_9BACT</name>
<protein>
    <submittedName>
        <fullName evidence="2">Uncharacterized protein</fullName>
    </submittedName>
</protein>
<keyword evidence="1" id="KW-0175">Coiled coil</keyword>
<comment type="caution">
    <text evidence="2">The sequence shown here is derived from an EMBL/GenBank/DDBJ whole genome shotgun (WGS) entry which is preliminary data.</text>
</comment>